<evidence type="ECO:0000256" key="1">
    <source>
        <dbReference type="SAM" id="Coils"/>
    </source>
</evidence>
<reference evidence="2" key="1">
    <citation type="submission" date="2018-05" db="EMBL/GenBank/DDBJ databases">
        <authorList>
            <person name="Lanie J.A."/>
            <person name="Ng W.-L."/>
            <person name="Kazmierczak K.M."/>
            <person name="Andrzejewski T.M."/>
            <person name="Davidsen T.M."/>
            <person name="Wayne K.J."/>
            <person name="Tettelin H."/>
            <person name="Glass J.I."/>
            <person name="Rusch D."/>
            <person name="Podicherti R."/>
            <person name="Tsui H.-C.T."/>
            <person name="Winkler M.E."/>
        </authorList>
    </citation>
    <scope>NUCLEOTIDE SEQUENCE</scope>
</reference>
<evidence type="ECO:0008006" key="3">
    <source>
        <dbReference type="Google" id="ProtNLM"/>
    </source>
</evidence>
<name>A0A382LFE7_9ZZZZ</name>
<feature type="coiled-coil region" evidence="1">
    <location>
        <begin position="30"/>
        <end position="75"/>
    </location>
</feature>
<keyword evidence="1" id="KW-0175">Coiled coil</keyword>
<protein>
    <recommendedName>
        <fullName evidence="3">ATP synthase F0 subunit B</fullName>
    </recommendedName>
</protein>
<dbReference type="AlphaFoldDB" id="A0A382LFE7"/>
<accession>A0A382LFE7</accession>
<proteinExistence type="predicted"/>
<feature type="non-terminal residue" evidence="2">
    <location>
        <position position="1"/>
    </location>
</feature>
<organism evidence="2">
    <name type="scientific">marine metagenome</name>
    <dbReference type="NCBI Taxonomy" id="408172"/>
    <lineage>
        <taxon>unclassified sequences</taxon>
        <taxon>metagenomes</taxon>
        <taxon>ecological metagenomes</taxon>
    </lineage>
</organism>
<dbReference type="EMBL" id="UINC01085750">
    <property type="protein sequence ID" value="SVC33591.1"/>
    <property type="molecule type" value="Genomic_DNA"/>
</dbReference>
<gene>
    <name evidence="2" type="ORF">METZ01_LOCUS286445</name>
</gene>
<evidence type="ECO:0000313" key="2">
    <source>
        <dbReference type="EMBL" id="SVC33591.1"/>
    </source>
</evidence>
<sequence>VPGIRNKVFVDHDRLTDFGTKLKESISFNMEEAQEIIKQKESIIKQAQLESSRIKNDAETEVQELMGAAEMQKQELIQDSEIVKFATQESIRIKNEVESECEEMKQVAEMTSASLVEKAELFASERKEGANQYAKETLFELEERFSKMLGQVRKGLDSLSEIEEVVEESQAQPLDRVA</sequence>